<organism evidence="2 3">
    <name type="scientific">Pleurodeles waltl</name>
    <name type="common">Iberian ribbed newt</name>
    <dbReference type="NCBI Taxonomy" id="8319"/>
    <lineage>
        <taxon>Eukaryota</taxon>
        <taxon>Metazoa</taxon>
        <taxon>Chordata</taxon>
        <taxon>Craniata</taxon>
        <taxon>Vertebrata</taxon>
        <taxon>Euteleostomi</taxon>
        <taxon>Amphibia</taxon>
        <taxon>Batrachia</taxon>
        <taxon>Caudata</taxon>
        <taxon>Salamandroidea</taxon>
        <taxon>Salamandridae</taxon>
        <taxon>Pleurodelinae</taxon>
        <taxon>Pleurodeles</taxon>
    </lineage>
</organism>
<feature type="compositionally biased region" description="Basic and acidic residues" evidence="1">
    <location>
        <begin position="89"/>
        <end position="117"/>
    </location>
</feature>
<evidence type="ECO:0000313" key="2">
    <source>
        <dbReference type="EMBL" id="KAJ1174191.1"/>
    </source>
</evidence>
<evidence type="ECO:0000313" key="3">
    <source>
        <dbReference type="Proteomes" id="UP001066276"/>
    </source>
</evidence>
<reference evidence="2" key="1">
    <citation type="journal article" date="2022" name="bioRxiv">
        <title>Sequencing and chromosome-scale assembly of the giantPleurodeles waltlgenome.</title>
        <authorList>
            <person name="Brown T."/>
            <person name="Elewa A."/>
            <person name="Iarovenko S."/>
            <person name="Subramanian E."/>
            <person name="Araus A.J."/>
            <person name="Petzold A."/>
            <person name="Susuki M."/>
            <person name="Suzuki K.-i.T."/>
            <person name="Hayashi T."/>
            <person name="Toyoda A."/>
            <person name="Oliveira C."/>
            <person name="Osipova E."/>
            <person name="Leigh N.D."/>
            <person name="Simon A."/>
            <person name="Yun M.H."/>
        </authorList>
    </citation>
    <scope>NUCLEOTIDE SEQUENCE</scope>
    <source>
        <strain evidence="2">20211129_DDA</strain>
        <tissue evidence="2">Liver</tissue>
    </source>
</reference>
<keyword evidence="3" id="KW-1185">Reference proteome</keyword>
<evidence type="ECO:0000256" key="1">
    <source>
        <dbReference type="SAM" id="MobiDB-lite"/>
    </source>
</evidence>
<dbReference type="AlphaFoldDB" id="A0AAV7TDL2"/>
<sequence>MAAVGFLLPFCTKVLLYFLFQYGRSLLSTCFRNQASTVAARLDRTVWVSGSQNDGSLIARRELEVCFLPLVTVTTATPRHGATVNLLHQEWEVHEPHRPSSKGGEEAGVKEEQKATHDGAGGRAQDEGP</sequence>
<dbReference type="EMBL" id="JANPWB010000007">
    <property type="protein sequence ID" value="KAJ1174191.1"/>
    <property type="molecule type" value="Genomic_DNA"/>
</dbReference>
<dbReference type="Proteomes" id="UP001066276">
    <property type="component" value="Chromosome 4_1"/>
</dbReference>
<accession>A0AAV7TDL2</accession>
<feature type="region of interest" description="Disordered" evidence="1">
    <location>
        <begin position="89"/>
        <end position="129"/>
    </location>
</feature>
<protein>
    <submittedName>
        <fullName evidence="2">Uncharacterized protein</fullName>
    </submittedName>
</protein>
<gene>
    <name evidence="2" type="ORF">NDU88_006013</name>
</gene>
<proteinExistence type="predicted"/>
<comment type="caution">
    <text evidence="2">The sequence shown here is derived from an EMBL/GenBank/DDBJ whole genome shotgun (WGS) entry which is preliminary data.</text>
</comment>
<name>A0AAV7TDL2_PLEWA</name>